<dbReference type="RefSeq" id="WP_247414256.1">
    <property type="nucleotide sequence ID" value="NZ_JALLGW010000001.1"/>
</dbReference>
<dbReference type="Pfam" id="PF24422">
    <property type="entry name" value="DUF7552"/>
    <property type="match status" value="1"/>
</dbReference>
<name>A0ABD5RLS4_9EURY</name>
<dbReference type="Pfam" id="PF24420">
    <property type="entry name" value="DUF7551"/>
    <property type="match status" value="1"/>
</dbReference>
<evidence type="ECO:0000259" key="1">
    <source>
        <dbReference type="Pfam" id="PF24420"/>
    </source>
</evidence>
<proteinExistence type="predicted"/>
<evidence type="ECO:0000259" key="2">
    <source>
        <dbReference type="Pfam" id="PF24422"/>
    </source>
</evidence>
<evidence type="ECO:0000313" key="3">
    <source>
        <dbReference type="EMBL" id="MFC5971356.1"/>
    </source>
</evidence>
<gene>
    <name evidence="3" type="ORF">ACFPYI_08455</name>
</gene>
<keyword evidence="4" id="KW-1185">Reference proteome</keyword>
<dbReference type="InterPro" id="IPR055974">
    <property type="entry name" value="DUF7552"/>
</dbReference>
<feature type="domain" description="DUF7552" evidence="2">
    <location>
        <begin position="6"/>
        <end position="78"/>
    </location>
</feature>
<dbReference type="InterPro" id="IPR055973">
    <property type="entry name" value="DUF7551"/>
</dbReference>
<accession>A0ABD5RLS4</accession>
<sequence>MVGSSLRGIRDRLDALAGGGHFEVVCARTGRRPFPAADLRFPSRPAAEEAGRLVAQYRESLRRYDPTLAALDLIVCESVRDGRDGPSRQATVEFCHDVAGATFEALAAADHDATERAVMDHYLAAAERVPDRDALCLALLDSMATELDRRLDTADLVAVCRDAAARLPHPIHNGDPLDATLGRFRSLSLLDEYERRRGVPEEGDGDGTTRAVDVVLTGYALADDGVTTLPLVVDLLRRSDALPTVPRATPLDDRTWRLTVAFDGSPTGLTTVS</sequence>
<protein>
    <submittedName>
        <fullName evidence="3">Uncharacterized protein</fullName>
    </submittedName>
</protein>
<dbReference type="AlphaFoldDB" id="A0ABD5RLS4"/>
<organism evidence="3 4">
    <name type="scientific">Halomarina salina</name>
    <dbReference type="NCBI Taxonomy" id="1872699"/>
    <lineage>
        <taxon>Archaea</taxon>
        <taxon>Methanobacteriati</taxon>
        <taxon>Methanobacteriota</taxon>
        <taxon>Stenosarchaea group</taxon>
        <taxon>Halobacteria</taxon>
        <taxon>Halobacteriales</taxon>
        <taxon>Natronomonadaceae</taxon>
        <taxon>Halomarina</taxon>
    </lineage>
</organism>
<dbReference type="Proteomes" id="UP001596099">
    <property type="component" value="Unassembled WGS sequence"/>
</dbReference>
<reference evidence="3 4" key="1">
    <citation type="journal article" date="2019" name="Int. J. Syst. Evol. Microbiol.">
        <title>The Global Catalogue of Microorganisms (GCM) 10K type strain sequencing project: providing services to taxonomists for standard genome sequencing and annotation.</title>
        <authorList>
            <consortium name="The Broad Institute Genomics Platform"/>
            <consortium name="The Broad Institute Genome Sequencing Center for Infectious Disease"/>
            <person name="Wu L."/>
            <person name="Ma J."/>
        </authorList>
    </citation>
    <scope>NUCLEOTIDE SEQUENCE [LARGE SCALE GENOMIC DNA]</scope>
    <source>
        <strain evidence="3 4">CGMCC 1.12543</strain>
    </source>
</reference>
<evidence type="ECO:0000313" key="4">
    <source>
        <dbReference type="Proteomes" id="UP001596099"/>
    </source>
</evidence>
<dbReference type="EMBL" id="JBHSQH010000001">
    <property type="protein sequence ID" value="MFC5971356.1"/>
    <property type="molecule type" value="Genomic_DNA"/>
</dbReference>
<feature type="domain" description="DUF7551" evidence="1">
    <location>
        <begin position="92"/>
        <end position="271"/>
    </location>
</feature>
<comment type="caution">
    <text evidence="3">The sequence shown here is derived from an EMBL/GenBank/DDBJ whole genome shotgun (WGS) entry which is preliminary data.</text>
</comment>